<evidence type="ECO:0000313" key="4">
    <source>
        <dbReference type="EMBL" id="KAK5953543.1"/>
    </source>
</evidence>
<name>A0AAN8EKK1_9EURO</name>
<sequence>MPSPRQILILGAGELGSAISTALLSHPAYDPSTTPLTLAIRPQTLSELDSEPASDRIKSLQAFSTKGVHFTSGDLVADSEQTLADLFRQYACVIHAGAMTLPEGTQLKVTRAALAAGIDEYVPWQWGTNYDAIGKTGGLGLFVEQCEVRELLRSQSKTKWFIVSCGVFMSFLFEDFWGVVGRDEQTKISGVTALGGWNHKITATTVEDIARCNAELVLVDTHERDKAVYISGDTMRYDEFADLVARVVGHDLKREVWTTEWLKEQAEKEPENKLWKYRVVFSEDRGLAWEKKGTYNDVKEIEMEGIEAYMRRMGMQ</sequence>
<dbReference type="InterPro" id="IPR008030">
    <property type="entry name" value="NmrA-like"/>
</dbReference>
<keyword evidence="2" id="KW-0560">Oxidoreductase</keyword>
<protein>
    <recommendedName>
        <fullName evidence="3">NmrA-like domain-containing protein</fullName>
    </recommendedName>
</protein>
<keyword evidence="5" id="KW-1185">Reference proteome</keyword>
<dbReference type="Proteomes" id="UP001316803">
    <property type="component" value="Unassembled WGS sequence"/>
</dbReference>
<proteinExistence type="predicted"/>
<dbReference type="InterPro" id="IPR036291">
    <property type="entry name" value="NAD(P)-bd_dom_sf"/>
</dbReference>
<dbReference type="AlphaFoldDB" id="A0AAN8EKK1"/>
<dbReference type="PANTHER" id="PTHR47706:SF6">
    <property type="entry name" value="NMRA-LIKE FAMILY PROTEIN (AFU_ORTHOLOGUE AFUA_6G00280)"/>
    <property type="match status" value="1"/>
</dbReference>
<keyword evidence="1" id="KW-0521">NADP</keyword>
<gene>
    <name evidence="4" type="ORF">OHC33_005487</name>
</gene>
<feature type="domain" description="NmrA-like" evidence="3">
    <location>
        <begin position="7"/>
        <end position="282"/>
    </location>
</feature>
<dbReference type="InterPro" id="IPR051609">
    <property type="entry name" value="NmrA/Isoflavone_reductase-like"/>
</dbReference>
<reference evidence="4 5" key="1">
    <citation type="submission" date="2022-12" db="EMBL/GenBank/DDBJ databases">
        <title>Genomic features and morphological characterization of a novel Knufia sp. strain isolated from spacecraft assembly facility.</title>
        <authorList>
            <person name="Teixeira M."/>
            <person name="Chander A.M."/>
            <person name="Stajich J.E."/>
            <person name="Venkateswaran K."/>
        </authorList>
    </citation>
    <scope>NUCLEOTIDE SEQUENCE [LARGE SCALE GENOMIC DNA]</scope>
    <source>
        <strain evidence="4 5">FJI-L2-BK-P2</strain>
    </source>
</reference>
<dbReference type="SUPFAM" id="SSF51735">
    <property type="entry name" value="NAD(P)-binding Rossmann-fold domains"/>
    <property type="match status" value="1"/>
</dbReference>
<evidence type="ECO:0000256" key="1">
    <source>
        <dbReference type="ARBA" id="ARBA00022857"/>
    </source>
</evidence>
<dbReference type="GO" id="GO:0016491">
    <property type="term" value="F:oxidoreductase activity"/>
    <property type="evidence" value="ECO:0007669"/>
    <property type="project" value="UniProtKB-KW"/>
</dbReference>
<evidence type="ECO:0000313" key="5">
    <source>
        <dbReference type="Proteomes" id="UP001316803"/>
    </source>
</evidence>
<evidence type="ECO:0000256" key="2">
    <source>
        <dbReference type="ARBA" id="ARBA00023002"/>
    </source>
</evidence>
<dbReference type="EMBL" id="JAKLMC020000011">
    <property type="protein sequence ID" value="KAK5953543.1"/>
    <property type="molecule type" value="Genomic_DNA"/>
</dbReference>
<dbReference type="Gene3D" id="3.40.50.720">
    <property type="entry name" value="NAD(P)-binding Rossmann-like Domain"/>
    <property type="match status" value="1"/>
</dbReference>
<dbReference type="Pfam" id="PF05368">
    <property type="entry name" value="NmrA"/>
    <property type="match status" value="1"/>
</dbReference>
<accession>A0AAN8EKK1</accession>
<dbReference type="Gene3D" id="3.90.25.10">
    <property type="entry name" value="UDP-galactose 4-epimerase, domain 1"/>
    <property type="match status" value="1"/>
</dbReference>
<dbReference type="PANTHER" id="PTHR47706">
    <property type="entry name" value="NMRA-LIKE FAMILY PROTEIN"/>
    <property type="match status" value="1"/>
</dbReference>
<evidence type="ECO:0000259" key="3">
    <source>
        <dbReference type="Pfam" id="PF05368"/>
    </source>
</evidence>
<comment type="caution">
    <text evidence="4">The sequence shown here is derived from an EMBL/GenBank/DDBJ whole genome shotgun (WGS) entry which is preliminary data.</text>
</comment>
<organism evidence="4 5">
    <name type="scientific">Knufia fluminis</name>
    <dbReference type="NCBI Taxonomy" id="191047"/>
    <lineage>
        <taxon>Eukaryota</taxon>
        <taxon>Fungi</taxon>
        <taxon>Dikarya</taxon>
        <taxon>Ascomycota</taxon>
        <taxon>Pezizomycotina</taxon>
        <taxon>Eurotiomycetes</taxon>
        <taxon>Chaetothyriomycetidae</taxon>
        <taxon>Chaetothyriales</taxon>
        <taxon>Trichomeriaceae</taxon>
        <taxon>Knufia</taxon>
    </lineage>
</organism>